<reference evidence="1 2" key="1">
    <citation type="submission" date="2020-09" db="EMBL/GenBank/DDBJ databases">
        <title>De no assembly of potato wild relative species, Solanum commersonii.</title>
        <authorList>
            <person name="Cho K."/>
        </authorList>
    </citation>
    <scope>NUCLEOTIDE SEQUENCE [LARGE SCALE GENOMIC DNA]</scope>
    <source>
        <strain evidence="1">LZ3.2</strain>
        <tissue evidence="1">Leaf</tissue>
    </source>
</reference>
<sequence>MDLLVIRIFDVIFAETFHGCPSRPLGMESSMNLLVIWISNVIFAEIFCGCPSINTLAMESVGPDRKTSPFSWSNDHRSIHGSFGDPNFQRHFCRNLSWKFEKTIALEPVGLDGKIGPFSSSNDPRRRFFTSFLLKFFLEVCQDLRYRAGLPQ</sequence>
<evidence type="ECO:0000313" key="1">
    <source>
        <dbReference type="EMBL" id="KAG5576323.1"/>
    </source>
</evidence>
<comment type="caution">
    <text evidence="1">The sequence shown here is derived from an EMBL/GenBank/DDBJ whole genome shotgun (WGS) entry which is preliminary data.</text>
</comment>
<dbReference type="Proteomes" id="UP000824120">
    <property type="component" value="Chromosome 11"/>
</dbReference>
<gene>
    <name evidence="1" type="ORF">H5410_056457</name>
</gene>
<name>A0A9J5WKB9_SOLCO</name>
<proteinExistence type="predicted"/>
<organism evidence="1 2">
    <name type="scientific">Solanum commersonii</name>
    <name type="common">Commerson's wild potato</name>
    <name type="synonym">Commerson's nightshade</name>
    <dbReference type="NCBI Taxonomy" id="4109"/>
    <lineage>
        <taxon>Eukaryota</taxon>
        <taxon>Viridiplantae</taxon>
        <taxon>Streptophyta</taxon>
        <taxon>Embryophyta</taxon>
        <taxon>Tracheophyta</taxon>
        <taxon>Spermatophyta</taxon>
        <taxon>Magnoliopsida</taxon>
        <taxon>eudicotyledons</taxon>
        <taxon>Gunneridae</taxon>
        <taxon>Pentapetalae</taxon>
        <taxon>asterids</taxon>
        <taxon>lamiids</taxon>
        <taxon>Solanales</taxon>
        <taxon>Solanaceae</taxon>
        <taxon>Solanoideae</taxon>
        <taxon>Solaneae</taxon>
        <taxon>Solanum</taxon>
    </lineage>
</organism>
<evidence type="ECO:0000313" key="2">
    <source>
        <dbReference type="Proteomes" id="UP000824120"/>
    </source>
</evidence>
<accession>A0A9J5WKB9</accession>
<dbReference type="EMBL" id="JACXVP010000011">
    <property type="protein sequence ID" value="KAG5576323.1"/>
    <property type="molecule type" value="Genomic_DNA"/>
</dbReference>
<protein>
    <submittedName>
        <fullName evidence="1">Uncharacterized protein</fullName>
    </submittedName>
</protein>
<keyword evidence="2" id="KW-1185">Reference proteome</keyword>
<dbReference type="AlphaFoldDB" id="A0A9J5WKB9"/>